<dbReference type="SUPFAM" id="SSF47413">
    <property type="entry name" value="lambda repressor-like DNA-binding domains"/>
    <property type="match status" value="1"/>
</dbReference>
<dbReference type="Gene3D" id="1.10.260.40">
    <property type="entry name" value="lambda repressor-like DNA-binding domains"/>
    <property type="match status" value="1"/>
</dbReference>
<name>A0A1I6FBX9_9PSEU</name>
<dbReference type="GO" id="GO:0003677">
    <property type="term" value="F:DNA binding"/>
    <property type="evidence" value="ECO:0007669"/>
    <property type="project" value="InterPro"/>
</dbReference>
<evidence type="ECO:0000313" key="2">
    <source>
        <dbReference type="EMBL" id="SFR27333.1"/>
    </source>
</evidence>
<dbReference type="SMART" id="SM00530">
    <property type="entry name" value="HTH_XRE"/>
    <property type="match status" value="1"/>
</dbReference>
<feature type="domain" description="HTH cro/C1-type" evidence="1">
    <location>
        <begin position="132"/>
        <end position="187"/>
    </location>
</feature>
<dbReference type="InterPro" id="IPR001387">
    <property type="entry name" value="Cro/C1-type_HTH"/>
</dbReference>
<organism evidence="2 3">
    <name type="scientific">Lentzea waywayandensis</name>
    <dbReference type="NCBI Taxonomy" id="84724"/>
    <lineage>
        <taxon>Bacteria</taxon>
        <taxon>Bacillati</taxon>
        <taxon>Actinomycetota</taxon>
        <taxon>Actinomycetes</taxon>
        <taxon>Pseudonocardiales</taxon>
        <taxon>Pseudonocardiaceae</taxon>
        <taxon>Lentzea</taxon>
    </lineage>
</organism>
<dbReference type="PROSITE" id="PS50943">
    <property type="entry name" value="HTH_CROC1"/>
    <property type="match status" value="1"/>
</dbReference>
<reference evidence="3" key="1">
    <citation type="submission" date="2016-10" db="EMBL/GenBank/DDBJ databases">
        <authorList>
            <person name="Varghese N."/>
            <person name="Submissions S."/>
        </authorList>
    </citation>
    <scope>NUCLEOTIDE SEQUENCE [LARGE SCALE GENOMIC DNA]</scope>
    <source>
        <strain evidence="3">DSM 44232</strain>
    </source>
</reference>
<evidence type="ECO:0000313" key="3">
    <source>
        <dbReference type="Proteomes" id="UP000198583"/>
    </source>
</evidence>
<keyword evidence="3" id="KW-1185">Reference proteome</keyword>
<sequence>MKITEWVSKDKRLSWTRKGGIVLVAFLERVTVEHNVARLAELACLAHVDLLNQLRRFTKARVLGRRTDLDVVPAEDHFWLSTERVDRARALLQQADDADLRELVAERGLDIDRALGDFSTQQPYAVALGKALRDARIASGSSQAEIAEKAPTLSNTELSAFENGHALPTLITLAELAHIYKVDADELIVRAACHSKPDKQVLALRVAEPTFRAVLTHQFAVRRVRELARQKAQSPKAATSKNS</sequence>
<protein>
    <submittedName>
        <fullName evidence="2">Helix-turn-helix domain-containing protein</fullName>
    </submittedName>
</protein>
<dbReference type="EMBL" id="FOYL01000011">
    <property type="protein sequence ID" value="SFR27333.1"/>
    <property type="molecule type" value="Genomic_DNA"/>
</dbReference>
<accession>A0A1I6FBX9</accession>
<dbReference type="Proteomes" id="UP000198583">
    <property type="component" value="Unassembled WGS sequence"/>
</dbReference>
<gene>
    <name evidence="2" type="ORF">SAMN04488564_1112</name>
</gene>
<dbReference type="Pfam" id="PF01381">
    <property type="entry name" value="HTH_3"/>
    <property type="match status" value="1"/>
</dbReference>
<evidence type="ECO:0000259" key="1">
    <source>
        <dbReference type="PROSITE" id="PS50943"/>
    </source>
</evidence>
<dbReference type="CDD" id="cd00093">
    <property type="entry name" value="HTH_XRE"/>
    <property type="match status" value="1"/>
</dbReference>
<dbReference type="AlphaFoldDB" id="A0A1I6FBX9"/>
<dbReference type="OrthoDB" id="3676596at2"/>
<dbReference type="InterPro" id="IPR010982">
    <property type="entry name" value="Lambda_DNA-bd_dom_sf"/>
</dbReference>
<dbReference type="RefSeq" id="WP_093602831.1">
    <property type="nucleotide sequence ID" value="NZ_FOYL01000011.1"/>
</dbReference>
<proteinExistence type="predicted"/>